<dbReference type="RefSeq" id="XP_018273098.1">
    <property type="nucleotide sequence ID" value="XM_018416126.1"/>
</dbReference>
<feature type="chain" id="PRO_5008265554" evidence="3">
    <location>
        <begin position="19"/>
        <end position="356"/>
    </location>
</feature>
<evidence type="ECO:0000256" key="3">
    <source>
        <dbReference type="SAM" id="SignalP"/>
    </source>
</evidence>
<sequence>MVSLFALALVALPLAVTASSGAPHYSHPRRNTAAALTAAAAPHARAAVRYRALPRTGRRLSKRGAGGGAGTEATLKCLTAHSFALCDGDRCTDMGAVAAGTMCKDGAITWDTSSEASSEDSSAATVSYAEIPSSSTAAAAAVETPEPSSSSESAEDETLSAAQPLANNVAVKTSSAAEPAATAVDSVQLNVGSSSSDDDDDWECDSDDVSSSSSTAWTPAASSTTTVDDVQLNAKPTTTTTQAPAQTSAASSSSGGGTTYTGRGTYYYQYGTAGSCGNVASDSDYVVALSYTQVDGGAHCGKKVQLTNTDNGKTVTATVADTCPGCAWGAVDLSEGAFLQLGTLDQGVIPLSWKFL</sequence>
<dbReference type="AlphaFoldDB" id="A0A194S8Z6"/>
<keyword evidence="5" id="KW-1185">Reference proteome</keyword>
<feature type="region of interest" description="Disordered" evidence="2">
    <location>
        <begin position="137"/>
        <end position="160"/>
    </location>
</feature>
<feature type="compositionally biased region" description="Low complexity" evidence="2">
    <location>
        <begin position="209"/>
        <end position="226"/>
    </location>
</feature>
<dbReference type="OMA" id="ACGHKIA"/>
<evidence type="ECO:0000313" key="4">
    <source>
        <dbReference type="EMBL" id="KPV77049.1"/>
    </source>
</evidence>
<accession>A0A194S8Z6</accession>
<dbReference type="EMBL" id="KQ474075">
    <property type="protein sequence ID" value="KPV77049.1"/>
    <property type="molecule type" value="Genomic_DNA"/>
</dbReference>
<feature type="compositionally biased region" description="Low complexity" evidence="2">
    <location>
        <begin position="237"/>
        <end position="253"/>
    </location>
</feature>
<dbReference type="Proteomes" id="UP000053890">
    <property type="component" value="Unassembled WGS sequence"/>
</dbReference>
<organism evidence="4 5">
    <name type="scientific">Rhodotorula graminis (strain WP1)</name>
    <dbReference type="NCBI Taxonomy" id="578459"/>
    <lineage>
        <taxon>Eukaryota</taxon>
        <taxon>Fungi</taxon>
        <taxon>Dikarya</taxon>
        <taxon>Basidiomycota</taxon>
        <taxon>Pucciniomycotina</taxon>
        <taxon>Microbotryomycetes</taxon>
        <taxon>Sporidiobolales</taxon>
        <taxon>Sporidiobolaceae</taxon>
        <taxon>Rhodotorula</taxon>
    </lineage>
</organism>
<reference evidence="4 5" key="1">
    <citation type="journal article" date="2015" name="Front. Microbiol.">
        <title>Genome sequence of the plant growth promoting endophytic yeast Rhodotorula graminis WP1.</title>
        <authorList>
            <person name="Firrincieli A."/>
            <person name="Otillar R."/>
            <person name="Salamov A."/>
            <person name="Schmutz J."/>
            <person name="Khan Z."/>
            <person name="Redman R.S."/>
            <person name="Fleck N.D."/>
            <person name="Lindquist E."/>
            <person name="Grigoriev I.V."/>
            <person name="Doty S.L."/>
        </authorList>
    </citation>
    <scope>NUCLEOTIDE SEQUENCE [LARGE SCALE GENOMIC DNA]</scope>
    <source>
        <strain evidence="4 5">WP1</strain>
    </source>
</reference>
<dbReference type="OrthoDB" id="623670at2759"/>
<evidence type="ECO:0000313" key="5">
    <source>
        <dbReference type="Proteomes" id="UP000053890"/>
    </source>
</evidence>
<dbReference type="Gene3D" id="2.40.40.10">
    <property type="entry name" value="RlpA-like domain"/>
    <property type="match status" value="1"/>
</dbReference>
<dbReference type="CDD" id="cd22191">
    <property type="entry name" value="DPBB_RlpA_EXP_N-like"/>
    <property type="match status" value="1"/>
</dbReference>
<keyword evidence="1 3" id="KW-0732">Signal</keyword>
<protein>
    <submittedName>
        <fullName evidence="4">Uncharacterized protein</fullName>
    </submittedName>
</protein>
<feature type="signal peptide" evidence="3">
    <location>
        <begin position="1"/>
        <end position="18"/>
    </location>
</feature>
<name>A0A194S8Z6_RHOGW</name>
<evidence type="ECO:0000256" key="1">
    <source>
        <dbReference type="ARBA" id="ARBA00022729"/>
    </source>
</evidence>
<dbReference type="GeneID" id="28976574"/>
<gene>
    <name evidence="4" type="ORF">RHOBADRAFT_52011</name>
</gene>
<dbReference type="PANTHER" id="PTHR31836">
    <property type="match status" value="1"/>
</dbReference>
<evidence type="ECO:0000256" key="2">
    <source>
        <dbReference type="SAM" id="MobiDB-lite"/>
    </source>
</evidence>
<dbReference type="InterPro" id="IPR051477">
    <property type="entry name" value="Expansin_CellWall"/>
</dbReference>
<dbReference type="InterPro" id="IPR036908">
    <property type="entry name" value="RlpA-like_sf"/>
</dbReference>
<dbReference type="PANTHER" id="PTHR31836:SF24">
    <property type="entry name" value="RLPA-LIKE PROTEIN DOUBLE-PSI BETA-BARREL DOMAIN-CONTAINING PROTEIN"/>
    <property type="match status" value="1"/>
</dbReference>
<dbReference type="SUPFAM" id="SSF50685">
    <property type="entry name" value="Barwin-like endoglucanases"/>
    <property type="match status" value="1"/>
</dbReference>
<feature type="region of interest" description="Disordered" evidence="2">
    <location>
        <begin position="177"/>
        <end position="257"/>
    </location>
</feature>
<feature type="compositionally biased region" description="Acidic residues" evidence="2">
    <location>
        <begin position="196"/>
        <end position="208"/>
    </location>
</feature>
<proteinExistence type="predicted"/>
<feature type="compositionally biased region" description="Low complexity" evidence="2">
    <location>
        <begin position="137"/>
        <end position="152"/>
    </location>
</feature>